<proteinExistence type="predicted"/>
<keyword evidence="2" id="KW-1185">Reference proteome</keyword>
<dbReference type="AlphaFoldDB" id="A8AAH0"/>
<gene>
    <name evidence="1" type="ordered locus">Igni_0740</name>
</gene>
<evidence type="ECO:0000313" key="2">
    <source>
        <dbReference type="Proteomes" id="UP000000262"/>
    </source>
</evidence>
<dbReference type="HOGENOM" id="CLU_2190997_0_0_2"/>
<sequence length="108" mass="12500">MIPKMAQKKWKVQEVPGYKVDWYVVYELKGTKLEVVDYENIRPEKINEIYEIAINIFHDLKSISEKELRAYSAEKRQLDVVVKAEGGYISMSFVADSVLVMAGLKKVE</sequence>
<dbReference type="KEGG" id="iho:Igni_0740"/>
<dbReference type="Proteomes" id="UP000000262">
    <property type="component" value="Chromosome"/>
</dbReference>
<accession>A8AAH0</accession>
<dbReference type="STRING" id="453591.Igni_0740"/>
<reference evidence="1 2" key="1">
    <citation type="journal article" date="2008" name="Genome Biol.">
        <title>A genomic analysis of the archaeal system Ignicoccus hospitalis-Nanoarchaeum equitans.</title>
        <authorList>
            <person name="Podar M."/>
            <person name="Anderson I."/>
            <person name="Makarova K.S."/>
            <person name="Elkins J.G."/>
            <person name="Ivanova N."/>
            <person name="Wall M.A."/>
            <person name="Lykidis A."/>
            <person name="Mavromatis K."/>
            <person name="Sun H."/>
            <person name="Hudson M.E."/>
            <person name="Chen W."/>
            <person name="Deciu C."/>
            <person name="Hutchison D."/>
            <person name="Eads J.R."/>
            <person name="Anderson A."/>
            <person name="Fernandes F."/>
            <person name="Szeto E."/>
            <person name="Lapidus A."/>
            <person name="Kyrpides N.C."/>
            <person name="Saier M.H.Jr."/>
            <person name="Richardson P.M."/>
            <person name="Rachel R."/>
            <person name="Huber H."/>
            <person name="Eisen J.A."/>
            <person name="Koonin E.V."/>
            <person name="Keller M."/>
            <person name="Stetter K.O."/>
        </authorList>
    </citation>
    <scope>NUCLEOTIDE SEQUENCE [LARGE SCALE GENOMIC DNA]</scope>
    <source>
        <strain evidence="2">KIN4/I / DSM 18386 / JCM 14125</strain>
    </source>
</reference>
<name>A8AAH0_IGNH4</name>
<protein>
    <submittedName>
        <fullName evidence="1">Uncharacterized protein</fullName>
    </submittedName>
</protein>
<evidence type="ECO:0000313" key="1">
    <source>
        <dbReference type="EMBL" id="ABU81922.1"/>
    </source>
</evidence>
<organism evidence="1 2">
    <name type="scientific">Ignicoccus hospitalis (strain KIN4/I / DSM 18386 / JCM 14125)</name>
    <dbReference type="NCBI Taxonomy" id="453591"/>
    <lineage>
        <taxon>Archaea</taxon>
        <taxon>Thermoproteota</taxon>
        <taxon>Thermoprotei</taxon>
        <taxon>Desulfurococcales</taxon>
        <taxon>Desulfurococcaceae</taxon>
        <taxon>Ignicoccus</taxon>
    </lineage>
</organism>
<dbReference type="EMBL" id="CP000816">
    <property type="protein sequence ID" value="ABU81922.1"/>
    <property type="molecule type" value="Genomic_DNA"/>
</dbReference>